<dbReference type="GO" id="GO:0005886">
    <property type="term" value="C:plasma membrane"/>
    <property type="evidence" value="ECO:0007669"/>
    <property type="project" value="TreeGrafter"/>
</dbReference>
<dbReference type="PANTHER" id="PTHR10075">
    <property type="entry name" value="BASIGIN RELATED"/>
    <property type="match status" value="1"/>
</dbReference>
<feature type="domain" description="Ig-like" evidence="3">
    <location>
        <begin position="1"/>
        <end position="73"/>
    </location>
</feature>
<dbReference type="InterPro" id="IPR036179">
    <property type="entry name" value="Ig-like_dom_sf"/>
</dbReference>
<dbReference type="EMBL" id="MU827832">
    <property type="protein sequence ID" value="KAJ7320935.1"/>
    <property type="molecule type" value="Genomic_DNA"/>
</dbReference>
<sequence length="197" mass="21107">PAKIVKLASEYEVAVGQSVSLHCQAEGNPEPTYTWTPCERVCHESTLNIPVVLSDGVYTCKVTNGLGSDRRFTSLVIASTLINVTLTITSERCNDGKYNQSLLWRKLNETMNKVFASESGYNSARLVNVRCGSVVVDLALKFSSSVTEGKVLSLLRDAAKNGMLGDFNVSASSVVGTRPITERTTPAPTVTPTSSSG</sequence>
<proteinExistence type="predicted"/>
<accession>A0A9W9Y7I1</accession>
<dbReference type="PROSITE" id="PS50835">
    <property type="entry name" value="IG_LIKE"/>
    <property type="match status" value="1"/>
</dbReference>
<gene>
    <name evidence="4" type="primary">VCAM1_4</name>
    <name evidence="4" type="ORF">OS493_035730</name>
</gene>
<dbReference type="PANTHER" id="PTHR10075:SF100">
    <property type="entry name" value="FASCICLIN-2"/>
    <property type="match status" value="1"/>
</dbReference>
<dbReference type="InterPro" id="IPR003599">
    <property type="entry name" value="Ig_sub"/>
</dbReference>
<dbReference type="SMART" id="SM00409">
    <property type="entry name" value="IG"/>
    <property type="match status" value="1"/>
</dbReference>
<evidence type="ECO:0000256" key="1">
    <source>
        <dbReference type="ARBA" id="ARBA00023319"/>
    </source>
</evidence>
<dbReference type="GO" id="GO:0030424">
    <property type="term" value="C:axon"/>
    <property type="evidence" value="ECO:0007669"/>
    <property type="project" value="TreeGrafter"/>
</dbReference>
<dbReference type="GO" id="GO:0007411">
    <property type="term" value="P:axon guidance"/>
    <property type="evidence" value="ECO:0007669"/>
    <property type="project" value="TreeGrafter"/>
</dbReference>
<feature type="region of interest" description="Disordered" evidence="2">
    <location>
        <begin position="178"/>
        <end position="197"/>
    </location>
</feature>
<comment type="caution">
    <text evidence="4">The sequence shown here is derived from an EMBL/GenBank/DDBJ whole genome shotgun (WGS) entry which is preliminary data.</text>
</comment>
<dbReference type="OrthoDB" id="5985960at2759"/>
<dbReference type="SUPFAM" id="SSF48726">
    <property type="entry name" value="Immunoglobulin"/>
    <property type="match status" value="1"/>
</dbReference>
<dbReference type="InterPro" id="IPR013783">
    <property type="entry name" value="Ig-like_fold"/>
</dbReference>
<dbReference type="InterPro" id="IPR007110">
    <property type="entry name" value="Ig-like_dom"/>
</dbReference>
<organism evidence="4 5">
    <name type="scientific">Desmophyllum pertusum</name>
    <dbReference type="NCBI Taxonomy" id="174260"/>
    <lineage>
        <taxon>Eukaryota</taxon>
        <taxon>Metazoa</taxon>
        <taxon>Cnidaria</taxon>
        <taxon>Anthozoa</taxon>
        <taxon>Hexacorallia</taxon>
        <taxon>Scleractinia</taxon>
        <taxon>Caryophylliina</taxon>
        <taxon>Caryophylliidae</taxon>
        <taxon>Desmophyllum</taxon>
    </lineage>
</organism>
<dbReference type="GO" id="GO:0098632">
    <property type="term" value="F:cell-cell adhesion mediator activity"/>
    <property type="evidence" value="ECO:0007669"/>
    <property type="project" value="TreeGrafter"/>
</dbReference>
<protein>
    <submittedName>
        <fullName evidence="4">Vascular cell adhesion</fullName>
    </submittedName>
</protein>
<evidence type="ECO:0000256" key="2">
    <source>
        <dbReference type="SAM" id="MobiDB-lite"/>
    </source>
</evidence>
<evidence type="ECO:0000313" key="4">
    <source>
        <dbReference type="EMBL" id="KAJ7320935.1"/>
    </source>
</evidence>
<keyword evidence="5" id="KW-1185">Reference proteome</keyword>
<dbReference type="Gene3D" id="2.60.40.10">
    <property type="entry name" value="Immunoglobulins"/>
    <property type="match status" value="1"/>
</dbReference>
<dbReference type="SMART" id="SM00408">
    <property type="entry name" value="IGc2"/>
    <property type="match status" value="1"/>
</dbReference>
<keyword evidence="1" id="KW-0393">Immunoglobulin domain</keyword>
<dbReference type="Proteomes" id="UP001163046">
    <property type="component" value="Unassembled WGS sequence"/>
</dbReference>
<dbReference type="AlphaFoldDB" id="A0A9W9Y7I1"/>
<reference evidence="4" key="1">
    <citation type="submission" date="2023-01" db="EMBL/GenBank/DDBJ databases">
        <title>Genome assembly of the deep-sea coral Lophelia pertusa.</title>
        <authorList>
            <person name="Herrera S."/>
            <person name="Cordes E."/>
        </authorList>
    </citation>
    <scope>NUCLEOTIDE SEQUENCE</scope>
    <source>
        <strain evidence="4">USNM1676648</strain>
        <tissue evidence="4">Polyp</tissue>
    </source>
</reference>
<evidence type="ECO:0000259" key="3">
    <source>
        <dbReference type="PROSITE" id="PS50835"/>
    </source>
</evidence>
<feature type="compositionally biased region" description="Low complexity" evidence="2">
    <location>
        <begin position="184"/>
        <end position="197"/>
    </location>
</feature>
<dbReference type="GO" id="GO:0007156">
    <property type="term" value="P:homophilic cell adhesion via plasma membrane adhesion molecules"/>
    <property type="evidence" value="ECO:0007669"/>
    <property type="project" value="TreeGrafter"/>
</dbReference>
<dbReference type="InterPro" id="IPR003598">
    <property type="entry name" value="Ig_sub2"/>
</dbReference>
<dbReference type="Pfam" id="PF13927">
    <property type="entry name" value="Ig_3"/>
    <property type="match status" value="1"/>
</dbReference>
<evidence type="ECO:0000313" key="5">
    <source>
        <dbReference type="Proteomes" id="UP001163046"/>
    </source>
</evidence>
<feature type="non-terminal residue" evidence="4">
    <location>
        <position position="1"/>
    </location>
</feature>
<name>A0A9W9Y7I1_9CNID</name>
<feature type="non-terminal residue" evidence="4">
    <location>
        <position position="197"/>
    </location>
</feature>
<dbReference type="GO" id="GO:0070593">
    <property type="term" value="P:dendrite self-avoidance"/>
    <property type="evidence" value="ECO:0007669"/>
    <property type="project" value="TreeGrafter"/>
</dbReference>